<dbReference type="PANTHER" id="PTHR43305">
    <property type="entry name" value="FAMILY N-ACETYLTRANSFERASE, PUTATIVE (AFU_ORTHOLOGUE AFUA_2G01380)-RELATED"/>
    <property type="match status" value="1"/>
</dbReference>
<dbReference type="PANTHER" id="PTHR43305:SF1">
    <property type="entry name" value="FAMILY N-ACETYLTRANSFERASE, PUTATIVE (AFU_ORTHOLOGUE AFUA_2G01380)-RELATED"/>
    <property type="match status" value="1"/>
</dbReference>
<keyword evidence="2" id="KW-0012">Acyltransferase</keyword>
<feature type="domain" description="N-acetyltransferase" evidence="1">
    <location>
        <begin position="8"/>
        <end position="164"/>
    </location>
</feature>
<dbReference type="InterPro" id="IPR000182">
    <property type="entry name" value="GNAT_dom"/>
</dbReference>
<evidence type="ECO:0000313" key="3">
    <source>
        <dbReference type="Proteomes" id="UP000240883"/>
    </source>
</evidence>
<dbReference type="OrthoDB" id="41532at2759"/>
<dbReference type="GO" id="GO:0016747">
    <property type="term" value="F:acyltransferase activity, transferring groups other than amino-acyl groups"/>
    <property type="evidence" value="ECO:0007669"/>
    <property type="project" value="InterPro"/>
</dbReference>
<evidence type="ECO:0000259" key="1">
    <source>
        <dbReference type="PROSITE" id="PS51186"/>
    </source>
</evidence>
<reference evidence="2 3" key="1">
    <citation type="journal article" date="2018" name="Front. Microbiol.">
        <title>Genome-Wide Analysis of Corynespora cassiicola Leaf Fall Disease Putative Effectors.</title>
        <authorList>
            <person name="Lopez D."/>
            <person name="Ribeiro S."/>
            <person name="Label P."/>
            <person name="Fumanal B."/>
            <person name="Venisse J.S."/>
            <person name="Kohler A."/>
            <person name="de Oliveira R.R."/>
            <person name="Labutti K."/>
            <person name="Lipzen A."/>
            <person name="Lail K."/>
            <person name="Bauer D."/>
            <person name="Ohm R.A."/>
            <person name="Barry K.W."/>
            <person name="Spatafora J."/>
            <person name="Grigoriev I.V."/>
            <person name="Martin F.M."/>
            <person name="Pujade-Renaud V."/>
        </authorList>
    </citation>
    <scope>NUCLEOTIDE SEQUENCE [LARGE SCALE GENOMIC DNA]</scope>
    <source>
        <strain evidence="2 3">Philippines</strain>
    </source>
</reference>
<evidence type="ECO:0000313" key="2">
    <source>
        <dbReference type="EMBL" id="PSN74684.1"/>
    </source>
</evidence>
<keyword evidence="3" id="KW-1185">Reference proteome</keyword>
<dbReference type="InterPro" id="IPR052777">
    <property type="entry name" value="Acetyltransferase_Enz"/>
</dbReference>
<dbReference type="EMBL" id="KZ678128">
    <property type="protein sequence ID" value="PSN74684.1"/>
    <property type="molecule type" value="Genomic_DNA"/>
</dbReference>
<dbReference type="CDD" id="cd04301">
    <property type="entry name" value="NAT_SF"/>
    <property type="match status" value="1"/>
</dbReference>
<dbReference type="InterPro" id="IPR016181">
    <property type="entry name" value="Acyl_CoA_acyltransferase"/>
</dbReference>
<proteinExistence type="predicted"/>
<keyword evidence="2" id="KW-0808">Transferase</keyword>
<dbReference type="SUPFAM" id="SSF55729">
    <property type="entry name" value="Acyl-CoA N-acyltransferases (Nat)"/>
    <property type="match status" value="1"/>
</dbReference>
<dbReference type="Pfam" id="PF00583">
    <property type="entry name" value="Acetyltransf_1"/>
    <property type="match status" value="1"/>
</dbReference>
<dbReference type="Gene3D" id="3.40.630.30">
    <property type="match status" value="1"/>
</dbReference>
<dbReference type="Proteomes" id="UP000240883">
    <property type="component" value="Unassembled WGS sequence"/>
</dbReference>
<protein>
    <submittedName>
        <fullName evidence="2">Acyl-CoA N-acyltransferase</fullName>
    </submittedName>
</protein>
<dbReference type="PROSITE" id="PS51186">
    <property type="entry name" value="GNAT"/>
    <property type="match status" value="1"/>
</dbReference>
<accession>A0A2T2PAK7</accession>
<name>A0A2T2PAK7_CORCC</name>
<gene>
    <name evidence="2" type="ORF">BS50DRAFT_567485</name>
</gene>
<organism evidence="2 3">
    <name type="scientific">Corynespora cassiicola Philippines</name>
    <dbReference type="NCBI Taxonomy" id="1448308"/>
    <lineage>
        <taxon>Eukaryota</taxon>
        <taxon>Fungi</taxon>
        <taxon>Dikarya</taxon>
        <taxon>Ascomycota</taxon>
        <taxon>Pezizomycotina</taxon>
        <taxon>Dothideomycetes</taxon>
        <taxon>Pleosporomycetidae</taxon>
        <taxon>Pleosporales</taxon>
        <taxon>Corynesporascaceae</taxon>
        <taxon>Corynespora</taxon>
    </lineage>
</organism>
<dbReference type="STRING" id="1448308.A0A2T2PAK7"/>
<sequence length="170" mass="18642">MTNEKAEVLITPASFPDDRDAVAELFNAYATSLPVDISWQGFNEELKTLPGKYSSSARGAVFLARVSPTSPAIGVIALRALGPQTCEVKRLYISPSARGLGAGKLLIDRLVEAAEELGYKEAFLDTLRTMTPARALYAKCGFQETEKYYENPLPGVIYMKRFLKDDRGGD</sequence>
<dbReference type="AlphaFoldDB" id="A0A2T2PAK7"/>